<proteinExistence type="predicted"/>
<reference evidence="6 7" key="1">
    <citation type="submission" date="2023-04" db="EMBL/GenBank/DDBJ databases">
        <title>A novel bacteria isolated from coastal sediment.</title>
        <authorList>
            <person name="Liu X.-J."/>
            <person name="Du Z.-J."/>
        </authorList>
    </citation>
    <scope>NUCLEOTIDE SEQUENCE [LARGE SCALE GENOMIC DNA]</scope>
    <source>
        <strain evidence="6 7">SDUM461003</strain>
    </source>
</reference>
<dbReference type="PANTHER" id="PTHR39210">
    <property type="entry name" value="HEPARIN-SULFATE LYASE"/>
    <property type="match status" value="1"/>
</dbReference>
<dbReference type="InterPro" id="IPR012480">
    <property type="entry name" value="Hepar_II_III_C"/>
</dbReference>
<dbReference type="Gene3D" id="2.70.98.70">
    <property type="match status" value="1"/>
</dbReference>
<keyword evidence="4" id="KW-0456">Lyase</keyword>
<keyword evidence="3" id="KW-0574">Periplasm</keyword>
<dbReference type="PANTHER" id="PTHR39210:SF1">
    <property type="entry name" value="HEPARIN-SULFATE LYASE"/>
    <property type="match status" value="1"/>
</dbReference>
<dbReference type="SUPFAM" id="SSF48230">
    <property type="entry name" value="Chondroitin AC/alginate lyase"/>
    <property type="match status" value="1"/>
</dbReference>
<evidence type="ECO:0000259" key="5">
    <source>
        <dbReference type="Pfam" id="PF07940"/>
    </source>
</evidence>
<organism evidence="6 7">
    <name type="scientific">Thalassobacterium maritimum</name>
    <dbReference type="NCBI Taxonomy" id="3041265"/>
    <lineage>
        <taxon>Bacteria</taxon>
        <taxon>Pseudomonadati</taxon>
        <taxon>Verrucomicrobiota</taxon>
        <taxon>Opitutia</taxon>
        <taxon>Puniceicoccales</taxon>
        <taxon>Coraliomargaritaceae</taxon>
        <taxon>Thalassobacterium</taxon>
    </lineage>
</organism>
<evidence type="ECO:0000256" key="1">
    <source>
        <dbReference type="ARBA" id="ARBA00004418"/>
    </source>
</evidence>
<evidence type="ECO:0000313" key="7">
    <source>
        <dbReference type="Proteomes" id="UP001225316"/>
    </source>
</evidence>
<accession>A0ABU1AY78</accession>
<sequence>MPLFLSDSERAAFHQLRHEDPLSSIYWALISRVEKRASTPGLIDAQTTVHWWHCASEYLTDAAMVHALKPSEALGCWLRSCTLEIVRRPVSDWVGPPFRDQKAQPPIGHLETAHLTWSVAVVLDLAADLFEPSELDEIRSALREKGIALCQRWIDKATHLNNWRCVLNAGVATAAAVLDDREALEEATAGFQRDIEVFQKDGSYSESLQYGNYTGYTLMLAREAIVRHSPNLDAELPLDPYVKKPRWDVASLFYKKPLQGWGIHPRPRSANFNDSAAMYRASGDFLLHVAARAKESHPTEAGLARWLFDTLYLPTFQQGPHDQASFGFINDFGFLTLPLFAQACAPISPEAAELPLTDAYSCGDVLVRDDWASRGGRTVLAIHGADQGLHAPGHLHGDLNSFILVHNNERLLVDPGHSCYRGLVHGIETATNTHNTCTFSEAGNSIVQSKWLRRQYDPKTKKAGPLVTRGGERLLVAREGEVSVVASEVGALYGDPIQQFTRFWFQCGSHALFVVDHIEASRPVRTHWNWLLNNRDDALELKPVHPDRLVARRANAGMKLFHLGGHKMQSPVASYVHDAYHPLPNQLGEGKANSGQLITWSEAEPALKRTVTHAICLDSYGPITGWHLRCDETGTALESPGAKINWKLSGTVDAEGFTLCETVSNTRYHISQEQGNWQLTRT</sequence>
<dbReference type="Pfam" id="PF07940">
    <property type="entry name" value="Hepar_II_III_C"/>
    <property type="match status" value="1"/>
</dbReference>
<comment type="subcellular location">
    <subcellularLocation>
        <location evidence="1">Periplasm</location>
    </subcellularLocation>
</comment>
<evidence type="ECO:0000256" key="4">
    <source>
        <dbReference type="ARBA" id="ARBA00023239"/>
    </source>
</evidence>
<protein>
    <submittedName>
        <fullName evidence="6">Heparinase II/III family protein</fullName>
    </submittedName>
</protein>
<keyword evidence="2" id="KW-0732">Signal</keyword>
<gene>
    <name evidence="6" type="ORF">QEH52_13715</name>
</gene>
<evidence type="ECO:0000256" key="3">
    <source>
        <dbReference type="ARBA" id="ARBA00022764"/>
    </source>
</evidence>
<dbReference type="Gene3D" id="1.50.10.100">
    <property type="entry name" value="Chondroitin AC/alginate lyase"/>
    <property type="match status" value="1"/>
</dbReference>
<evidence type="ECO:0000313" key="6">
    <source>
        <dbReference type="EMBL" id="MDQ8208577.1"/>
    </source>
</evidence>
<comment type="caution">
    <text evidence="6">The sequence shown here is derived from an EMBL/GenBank/DDBJ whole genome shotgun (WGS) entry which is preliminary data.</text>
</comment>
<feature type="domain" description="Heparinase II/III-like C-terminal" evidence="5">
    <location>
        <begin position="374"/>
        <end position="533"/>
    </location>
</feature>
<keyword evidence="7" id="KW-1185">Reference proteome</keyword>
<dbReference type="RefSeq" id="WP_308951199.1">
    <property type="nucleotide sequence ID" value="NZ_JARXHW010000034.1"/>
</dbReference>
<dbReference type="EMBL" id="JARXHW010000034">
    <property type="protein sequence ID" value="MDQ8208577.1"/>
    <property type="molecule type" value="Genomic_DNA"/>
</dbReference>
<dbReference type="Proteomes" id="UP001225316">
    <property type="component" value="Unassembled WGS sequence"/>
</dbReference>
<name>A0ABU1AY78_9BACT</name>
<dbReference type="InterPro" id="IPR008929">
    <property type="entry name" value="Chondroitin_lyas"/>
</dbReference>
<evidence type="ECO:0000256" key="2">
    <source>
        <dbReference type="ARBA" id="ARBA00022729"/>
    </source>
</evidence>